<keyword evidence="7" id="KW-1185">Reference proteome</keyword>
<keyword evidence="3" id="KW-0949">S-adenosyl-L-methionine</keyword>
<dbReference type="PANTHER" id="PTHR43464:SF19">
    <property type="entry name" value="UBIQUINONE BIOSYNTHESIS O-METHYLTRANSFERASE, MITOCHONDRIAL"/>
    <property type="match status" value="1"/>
</dbReference>
<feature type="region of interest" description="Disordered" evidence="4">
    <location>
        <begin position="1"/>
        <end position="34"/>
    </location>
</feature>
<dbReference type="InterPro" id="IPR041698">
    <property type="entry name" value="Methyltransf_25"/>
</dbReference>
<evidence type="ECO:0000256" key="1">
    <source>
        <dbReference type="ARBA" id="ARBA00022603"/>
    </source>
</evidence>
<dbReference type="RefSeq" id="WP_168077398.1">
    <property type="nucleotide sequence ID" value="NZ_BAAAQJ010000007.1"/>
</dbReference>
<evidence type="ECO:0000313" key="7">
    <source>
        <dbReference type="Proteomes" id="UP000653674"/>
    </source>
</evidence>
<dbReference type="GO" id="GO:0008168">
    <property type="term" value="F:methyltransferase activity"/>
    <property type="evidence" value="ECO:0007669"/>
    <property type="project" value="UniProtKB-KW"/>
</dbReference>
<comment type="caution">
    <text evidence="6">The sequence shown here is derived from an EMBL/GenBank/DDBJ whole genome shotgun (WGS) entry which is preliminary data.</text>
</comment>
<proteinExistence type="predicted"/>
<dbReference type="InterPro" id="IPR029063">
    <property type="entry name" value="SAM-dependent_MTases_sf"/>
</dbReference>
<keyword evidence="2" id="KW-0808">Transferase</keyword>
<organism evidence="6 7">
    <name type="scientific">Planosporangium flavigriseum</name>
    <dbReference type="NCBI Taxonomy" id="373681"/>
    <lineage>
        <taxon>Bacteria</taxon>
        <taxon>Bacillati</taxon>
        <taxon>Actinomycetota</taxon>
        <taxon>Actinomycetes</taxon>
        <taxon>Micromonosporales</taxon>
        <taxon>Micromonosporaceae</taxon>
        <taxon>Planosporangium</taxon>
    </lineage>
</organism>
<reference evidence="6" key="1">
    <citation type="submission" date="2021-01" db="EMBL/GenBank/DDBJ databases">
        <title>Whole genome shotgun sequence of Planosporangium flavigriseum NBRC 105377.</title>
        <authorList>
            <person name="Komaki H."/>
            <person name="Tamura T."/>
        </authorList>
    </citation>
    <scope>NUCLEOTIDE SEQUENCE</scope>
    <source>
        <strain evidence="6">NBRC 105377</strain>
    </source>
</reference>
<evidence type="ECO:0000256" key="2">
    <source>
        <dbReference type="ARBA" id="ARBA00022679"/>
    </source>
</evidence>
<gene>
    <name evidence="6" type="ORF">Pfl04_32100</name>
</gene>
<name>A0A8J3PLS7_9ACTN</name>
<dbReference type="GO" id="GO:0032259">
    <property type="term" value="P:methylation"/>
    <property type="evidence" value="ECO:0007669"/>
    <property type="project" value="UniProtKB-KW"/>
</dbReference>
<dbReference type="PANTHER" id="PTHR43464">
    <property type="entry name" value="METHYLTRANSFERASE"/>
    <property type="match status" value="1"/>
</dbReference>
<protein>
    <submittedName>
        <fullName evidence="6">SAM-dependent methyltransferase</fullName>
    </submittedName>
</protein>
<evidence type="ECO:0000259" key="5">
    <source>
        <dbReference type="Pfam" id="PF13649"/>
    </source>
</evidence>
<dbReference type="SUPFAM" id="SSF53335">
    <property type="entry name" value="S-adenosyl-L-methionine-dependent methyltransferases"/>
    <property type="match status" value="1"/>
</dbReference>
<dbReference type="Gene3D" id="3.40.50.150">
    <property type="entry name" value="Vaccinia Virus protein VP39"/>
    <property type="match status" value="1"/>
</dbReference>
<feature type="domain" description="Methyltransferase" evidence="5">
    <location>
        <begin position="67"/>
        <end position="161"/>
    </location>
</feature>
<keyword evidence="1 6" id="KW-0489">Methyltransferase</keyword>
<dbReference type="Pfam" id="PF13649">
    <property type="entry name" value="Methyltransf_25"/>
    <property type="match status" value="1"/>
</dbReference>
<dbReference type="EMBL" id="BONU01000022">
    <property type="protein sequence ID" value="GIG74806.1"/>
    <property type="molecule type" value="Genomic_DNA"/>
</dbReference>
<dbReference type="CDD" id="cd02440">
    <property type="entry name" value="AdoMet_MTases"/>
    <property type="match status" value="1"/>
</dbReference>
<dbReference type="AlphaFoldDB" id="A0A8J3PLS7"/>
<evidence type="ECO:0000313" key="6">
    <source>
        <dbReference type="EMBL" id="GIG74806.1"/>
    </source>
</evidence>
<sequence>MSDRPFARAGADPALPTAAPARQPPPAGRGSIAGFDAAYAGTPPWDIGHPQPALVRLADDGAVRGSVLDVGCGTGEHALMAAARGLDATGIDASPTAIGLAQRKAAARNLQIRFLTWDALDLSALHQRFDTVLDSGLFHVFDDDQRHRFVNGLAAAVPVGGRYIMLCFSDQIPGQFGPRRVSREEIRTNFRDGWHVLSIEATTMEGTAAVGDTPAWLSVIARS</sequence>
<dbReference type="Proteomes" id="UP000653674">
    <property type="component" value="Unassembled WGS sequence"/>
</dbReference>
<evidence type="ECO:0000256" key="4">
    <source>
        <dbReference type="SAM" id="MobiDB-lite"/>
    </source>
</evidence>
<accession>A0A8J3PLS7</accession>
<evidence type="ECO:0000256" key="3">
    <source>
        <dbReference type="ARBA" id="ARBA00022691"/>
    </source>
</evidence>